<dbReference type="AlphaFoldDB" id="A0A9D1R0J9"/>
<evidence type="ECO:0000313" key="1">
    <source>
        <dbReference type="EMBL" id="HIW77887.1"/>
    </source>
</evidence>
<organism evidence="1 2">
    <name type="scientific">Candidatus Bilophila faecipullorum</name>
    <dbReference type="NCBI Taxonomy" id="2838482"/>
    <lineage>
        <taxon>Bacteria</taxon>
        <taxon>Pseudomonadati</taxon>
        <taxon>Thermodesulfobacteriota</taxon>
        <taxon>Desulfovibrionia</taxon>
        <taxon>Desulfovibrionales</taxon>
        <taxon>Desulfovibrionaceae</taxon>
        <taxon>Bilophila</taxon>
    </lineage>
</organism>
<comment type="caution">
    <text evidence="1">The sequence shown here is derived from an EMBL/GenBank/DDBJ whole genome shotgun (WGS) entry which is preliminary data.</text>
</comment>
<sequence length="285" mass="30463">MTHTPPDLSPAFPAEAWARLEATLCGLAAGKRFALAYSGGLDSRFLAHAGQRFGLDPLLLHVHGPHVAPEESASARAWARLRGLPLLETEADPLSLPEVAAGDRGRCYACKRELFGRLRELAAGLPLCDGSNASDAGQYRPGLRAVRELGILSPLALAGFGKAEIRRCAAATGMENPDQRARPCLLTRLPYGMKPEKDVLAALAQGEEAVRRFLAAAGWEEPEFRLRLTAPGRAELHVAAAKPLAPDMLEGLEKLLAADPRLPAPRVVTMETISGFFDRAGNAPS</sequence>
<proteinExistence type="predicted"/>
<dbReference type="InterPro" id="IPR014729">
    <property type="entry name" value="Rossmann-like_a/b/a_fold"/>
</dbReference>
<evidence type="ECO:0000313" key="2">
    <source>
        <dbReference type="Proteomes" id="UP000824264"/>
    </source>
</evidence>
<reference evidence="1" key="1">
    <citation type="journal article" date="2021" name="PeerJ">
        <title>Extensive microbial diversity within the chicken gut microbiome revealed by metagenomics and culture.</title>
        <authorList>
            <person name="Gilroy R."/>
            <person name="Ravi A."/>
            <person name="Getino M."/>
            <person name="Pursley I."/>
            <person name="Horton D.L."/>
            <person name="Alikhan N.F."/>
            <person name="Baker D."/>
            <person name="Gharbi K."/>
            <person name="Hall N."/>
            <person name="Watson M."/>
            <person name="Adriaenssens E.M."/>
            <person name="Foster-Nyarko E."/>
            <person name="Jarju S."/>
            <person name="Secka A."/>
            <person name="Antonio M."/>
            <person name="Oren A."/>
            <person name="Chaudhuri R.R."/>
            <person name="La Ragione R."/>
            <person name="Hildebrand F."/>
            <person name="Pallen M.J."/>
        </authorList>
    </citation>
    <scope>NUCLEOTIDE SEQUENCE</scope>
    <source>
        <strain evidence="1">ChiSxjej5B17-1746</strain>
    </source>
</reference>
<reference evidence="1" key="2">
    <citation type="submission" date="2021-04" db="EMBL/GenBank/DDBJ databases">
        <authorList>
            <person name="Gilroy R."/>
        </authorList>
    </citation>
    <scope>NUCLEOTIDE SEQUENCE</scope>
    <source>
        <strain evidence="1">ChiSxjej5B17-1746</strain>
    </source>
</reference>
<gene>
    <name evidence="1" type="ORF">H9874_01910</name>
</gene>
<protein>
    <submittedName>
        <fullName evidence="1">tRNA(Ile)-lysidine synthetase</fullName>
    </submittedName>
</protein>
<dbReference type="PANTHER" id="PTHR43169">
    <property type="entry name" value="EXSB FAMILY PROTEIN"/>
    <property type="match status" value="1"/>
</dbReference>
<accession>A0A9D1R0J9</accession>
<dbReference type="PANTHER" id="PTHR43169:SF2">
    <property type="entry name" value="NAD_GMP SYNTHASE DOMAIN-CONTAINING PROTEIN"/>
    <property type="match status" value="1"/>
</dbReference>
<dbReference type="Gene3D" id="3.40.50.620">
    <property type="entry name" value="HUPs"/>
    <property type="match status" value="1"/>
</dbReference>
<dbReference type="EMBL" id="DXGI01000072">
    <property type="protein sequence ID" value="HIW77887.1"/>
    <property type="molecule type" value="Genomic_DNA"/>
</dbReference>
<dbReference type="Proteomes" id="UP000824264">
    <property type="component" value="Unassembled WGS sequence"/>
</dbReference>
<dbReference type="SUPFAM" id="SSF52402">
    <property type="entry name" value="Adenine nucleotide alpha hydrolases-like"/>
    <property type="match status" value="1"/>
</dbReference>
<name>A0A9D1R0J9_9BACT</name>
<dbReference type="InterPro" id="IPR052188">
    <property type="entry name" value="Ni-pincer_cofactor_biosynth"/>
</dbReference>